<dbReference type="GO" id="GO:0016151">
    <property type="term" value="F:nickel cation binding"/>
    <property type="evidence" value="ECO:0007669"/>
    <property type="project" value="InterPro"/>
</dbReference>
<evidence type="ECO:0000256" key="6">
    <source>
        <dbReference type="ARBA" id="ARBA00022833"/>
    </source>
</evidence>
<keyword evidence="6" id="KW-0862">Zinc</keyword>
<comment type="caution">
    <text evidence="9">The sequence shown here is derived from an EMBL/GenBank/DDBJ whole genome shotgun (WGS) entry which is preliminary data.</text>
</comment>
<keyword evidence="4" id="KW-0547">Nucleotide-binding</keyword>
<dbReference type="PANTHER" id="PTHR30134:SF2">
    <property type="entry name" value="HYDROGENASE MATURATION FACTOR HYPB"/>
    <property type="match status" value="1"/>
</dbReference>
<dbReference type="EMBL" id="VSSQ01134982">
    <property type="protein sequence ID" value="MPN60120.1"/>
    <property type="molecule type" value="Genomic_DNA"/>
</dbReference>
<name>A0A645JAD6_9ZZZZ</name>
<keyword evidence="7" id="KW-0342">GTP-binding</keyword>
<dbReference type="InterPro" id="IPR027417">
    <property type="entry name" value="P-loop_NTPase"/>
</dbReference>
<feature type="domain" description="CobW/HypB/UreG nucleotide-binding" evidence="8">
    <location>
        <begin position="6"/>
        <end position="98"/>
    </location>
</feature>
<reference evidence="9" key="1">
    <citation type="submission" date="2019-08" db="EMBL/GenBank/DDBJ databases">
        <authorList>
            <person name="Kucharzyk K."/>
            <person name="Murdoch R.W."/>
            <person name="Higgins S."/>
            <person name="Loffler F."/>
        </authorList>
    </citation>
    <scope>NUCLEOTIDE SEQUENCE</scope>
</reference>
<keyword evidence="5" id="KW-0378">Hydrolase</keyword>
<evidence type="ECO:0000256" key="3">
    <source>
        <dbReference type="ARBA" id="ARBA00022723"/>
    </source>
</evidence>
<keyword evidence="2" id="KW-0533">Nickel</keyword>
<dbReference type="GO" id="GO:0003924">
    <property type="term" value="F:GTPase activity"/>
    <property type="evidence" value="ECO:0007669"/>
    <property type="project" value="InterPro"/>
</dbReference>
<evidence type="ECO:0000259" key="8">
    <source>
        <dbReference type="Pfam" id="PF02492"/>
    </source>
</evidence>
<evidence type="ECO:0000256" key="4">
    <source>
        <dbReference type="ARBA" id="ARBA00022741"/>
    </source>
</evidence>
<dbReference type="InterPro" id="IPR003495">
    <property type="entry name" value="CobW/HypB/UreG_nucleotide-bd"/>
</dbReference>
<dbReference type="NCBIfam" id="TIGR00073">
    <property type="entry name" value="hypB"/>
    <property type="match status" value="1"/>
</dbReference>
<dbReference type="PIRSF" id="PIRSF005624">
    <property type="entry name" value="Ni-bind_GTPase"/>
    <property type="match status" value="1"/>
</dbReference>
<dbReference type="GO" id="GO:0005525">
    <property type="term" value="F:GTP binding"/>
    <property type="evidence" value="ECO:0007669"/>
    <property type="project" value="UniProtKB-KW"/>
</dbReference>
<dbReference type="PANTHER" id="PTHR30134">
    <property type="entry name" value="HYDROGENASE PROTEIN ASSEMBLY PROTEIN, NICKEL CHAPERONE"/>
    <property type="match status" value="1"/>
</dbReference>
<dbReference type="GO" id="GO:0051604">
    <property type="term" value="P:protein maturation"/>
    <property type="evidence" value="ECO:0007669"/>
    <property type="project" value="InterPro"/>
</dbReference>
<sequence length="138" mass="15131">MKRAGIDAYNCNTGKECHLDANMIHRALHQMDLDSIDVLLIENVGNLVCPADFPLGADMRAVVISVTEGDDMVRKHPDIFLHSDVAVLNKIDIADAVDVNPEIIAGDYLRLTGGRRSIMMCSVKKDRGVDEIIAEMGL</sequence>
<evidence type="ECO:0000256" key="5">
    <source>
        <dbReference type="ARBA" id="ARBA00022801"/>
    </source>
</evidence>
<protein>
    <submittedName>
        <fullName evidence="9">Hydrogenase maturation factor HypB</fullName>
    </submittedName>
</protein>
<evidence type="ECO:0000313" key="9">
    <source>
        <dbReference type="EMBL" id="MPN60120.1"/>
    </source>
</evidence>
<gene>
    <name evidence="9" type="primary">hypB_29</name>
    <name evidence="9" type="ORF">SDC9_207845</name>
</gene>
<dbReference type="Gene3D" id="3.40.50.300">
    <property type="entry name" value="P-loop containing nucleotide triphosphate hydrolases"/>
    <property type="match status" value="1"/>
</dbReference>
<proteinExistence type="inferred from homology"/>
<organism evidence="9">
    <name type="scientific">bioreactor metagenome</name>
    <dbReference type="NCBI Taxonomy" id="1076179"/>
    <lineage>
        <taxon>unclassified sequences</taxon>
        <taxon>metagenomes</taxon>
        <taxon>ecological metagenomes</taxon>
    </lineage>
</organism>
<accession>A0A645JAD6</accession>
<dbReference type="InterPro" id="IPR004392">
    <property type="entry name" value="Hyd_mat_HypB"/>
</dbReference>
<dbReference type="GO" id="GO:0008270">
    <property type="term" value="F:zinc ion binding"/>
    <property type="evidence" value="ECO:0007669"/>
    <property type="project" value="TreeGrafter"/>
</dbReference>
<evidence type="ECO:0000256" key="7">
    <source>
        <dbReference type="ARBA" id="ARBA00023134"/>
    </source>
</evidence>
<dbReference type="AlphaFoldDB" id="A0A645JAD6"/>
<evidence type="ECO:0000256" key="1">
    <source>
        <dbReference type="ARBA" id="ARBA00006211"/>
    </source>
</evidence>
<dbReference type="Pfam" id="PF02492">
    <property type="entry name" value="cobW"/>
    <property type="match status" value="1"/>
</dbReference>
<keyword evidence="3" id="KW-0479">Metal-binding</keyword>
<comment type="similarity">
    <text evidence="1">Belongs to the SIMIBI class G3E GTPase family. HypB/HupM subfamily.</text>
</comment>
<dbReference type="SUPFAM" id="SSF52540">
    <property type="entry name" value="P-loop containing nucleoside triphosphate hydrolases"/>
    <property type="match status" value="1"/>
</dbReference>
<evidence type="ECO:0000256" key="2">
    <source>
        <dbReference type="ARBA" id="ARBA00022596"/>
    </source>
</evidence>